<feature type="compositionally biased region" description="Basic residues" evidence="1">
    <location>
        <begin position="455"/>
        <end position="473"/>
    </location>
</feature>
<evidence type="ECO:0008006" key="4">
    <source>
        <dbReference type="Google" id="ProtNLM"/>
    </source>
</evidence>
<organism evidence="2 3">
    <name type="scientific">Lithospermum erythrorhizon</name>
    <name type="common">Purple gromwell</name>
    <name type="synonym">Lithospermum officinale var. erythrorhizon</name>
    <dbReference type="NCBI Taxonomy" id="34254"/>
    <lineage>
        <taxon>Eukaryota</taxon>
        <taxon>Viridiplantae</taxon>
        <taxon>Streptophyta</taxon>
        <taxon>Embryophyta</taxon>
        <taxon>Tracheophyta</taxon>
        <taxon>Spermatophyta</taxon>
        <taxon>Magnoliopsida</taxon>
        <taxon>eudicotyledons</taxon>
        <taxon>Gunneridae</taxon>
        <taxon>Pentapetalae</taxon>
        <taxon>asterids</taxon>
        <taxon>lamiids</taxon>
        <taxon>Boraginales</taxon>
        <taxon>Boraginaceae</taxon>
        <taxon>Boraginoideae</taxon>
        <taxon>Lithospermeae</taxon>
        <taxon>Lithospermum</taxon>
    </lineage>
</organism>
<gene>
    <name evidence="2" type="ORF">LIER_16694</name>
</gene>
<evidence type="ECO:0000313" key="2">
    <source>
        <dbReference type="EMBL" id="GAA0160050.1"/>
    </source>
</evidence>
<keyword evidence="3" id="KW-1185">Reference proteome</keyword>
<accession>A0AAV3Q981</accession>
<name>A0AAV3Q981_LITER</name>
<feature type="region of interest" description="Disordered" evidence="1">
    <location>
        <begin position="346"/>
        <end position="409"/>
    </location>
</feature>
<dbReference type="Proteomes" id="UP001454036">
    <property type="component" value="Unassembled WGS sequence"/>
</dbReference>
<reference evidence="2 3" key="1">
    <citation type="submission" date="2024-01" db="EMBL/GenBank/DDBJ databases">
        <title>The complete chloroplast genome sequence of Lithospermum erythrorhizon: insights into the phylogenetic relationship among Boraginaceae species and the maternal lineages of purple gromwells.</title>
        <authorList>
            <person name="Okada T."/>
            <person name="Watanabe K."/>
        </authorList>
    </citation>
    <scope>NUCLEOTIDE SEQUENCE [LARGE SCALE GENOMIC DNA]</scope>
</reference>
<sequence>MDSRVPLDYALFHLTPTRTRCDLVVFCGGKSEKVASGLVEPFATHLKYAKDQIFKGGYSITLRPPSPDVFWFTKDTFQRFVRFVSTPEILERFLRTEQEITQIEKSIEVNEISSSKVATSDIEGSSSAIDGVPKTTSNSYKSKNDADGVASEENSKFRLQCVLDTRKALLLKEQAMAFARAKAAGFKIENMDDLTYFADTFGATRLREACVGFRDLYMLKCKDARWMDEVAAMEAFPPNMFSYVGASGITLASDDGPNHNENNGSSDILDADKGAIADKGQPASTAAEFQMKMPWPNQMPHYMYNFQNSMQQVPPYPAYPFPGAHHVPPYYPDHVRWPTVDGRMNGVARQSHKSKKKAKSKNDSGSEDDEQSESGSSGSGTNTDESGKHDKKNSQHERALVRKKKKSSKTVVIRNINYITSKRRDGETDGSSSEATAEFDEDDIKQEVADAVTSLRRHQHPGSHKKKSGRNRRSTIQNGTDGQSDHGIVNNSNVDMPEGGQKNQNWCAFQNILMSCEESNSSKVQDKIPLDVEDPLAVSTYHDDNSFARAPIVGFETEKLKVQHSAFDASVIKTERDGYSDVKTNVIDITSIEARRSSMRTSDSEDVQHIFSQKSEDSADSPWRMASDPSADSSLIRNSNHEDWFIVNQARNLDIQVAKQMILDESNTSASGKDSNLMEASKRLSIDDSFMVQSHQSLNGQHDSDWRTDIIIESDLITAPPPETFSHKSSQPYHEPDDLCVMLARDSVLESSGSWTPEMDYGIEISFAEVDKRTSVETNTKQTPIADSKSTNGKKALKTSGKEARSRLLQGTISRGLMNGSHLAKKSSSTTRLANPKGKVEKEEETRRRMEELVLERQKRIAERSASNGAGSAASRKVLGRSKTASSMMQETRRLSSKPVTSKS</sequence>
<protein>
    <recommendedName>
        <fullName evidence="4">COP1-interacting protein 7</fullName>
    </recommendedName>
</protein>
<feature type="compositionally biased region" description="Basic and acidic residues" evidence="1">
    <location>
        <begin position="385"/>
        <end position="400"/>
    </location>
</feature>
<dbReference type="PANTHER" id="PTHR31008:SF0">
    <property type="entry name" value="CSL1"/>
    <property type="match status" value="1"/>
</dbReference>
<dbReference type="EMBL" id="BAABME010003763">
    <property type="protein sequence ID" value="GAA0160050.1"/>
    <property type="molecule type" value="Genomic_DNA"/>
</dbReference>
<feature type="region of interest" description="Disordered" evidence="1">
    <location>
        <begin position="423"/>
        <end position="499"/>
    </location>
</feature>
<feature type="compositionally biased region" description="Low complexity" evidence="1">
    <location>
        <begin position="373"/>
        <end position="384"/>
    </location>
</feature>
<feature type="region of interest" description="Disordered" evidence="1">
    <location>
        <begin position="774"/>
        <end position="904"/>
    </location>
</feature>
<comment type="caution">
    <text evidence="2">The sequence shown here is derived from an EMBL/GenBank/DDBJ whole genome shotgun (WGS) entry which is preliminary data.</text>
</comment>
<feature type="compositionally biased region" description="Polar residues" evidence="1">
    <location>
        <begin position="776"/>
        <end position="793"/>
    </location>
</feature>
<dbReference type="PANTHER" id="PTHR31008">
    <property type="entry name" value="COP1-INTERACTING PROTEIN-RELATED"/>
    <property type="match status" value="1"/>
</dbReference>
<feature type="compositionally biased region" description="Low complexity" evidence="1">
    <location>
        <begin position="865"/>
        <end position="875"/>
    </location>
</feature>
<feature type="region of interest" description="Disordered" evidence="1">
    <location>
        <begin position="124"/>
        <end position="147"/>
    </location>
</feature>
<evidence type="ECO:0000256" key="1">
    <source>
        <dbReference type="SAM" id="MobiDB-lite"/>
    </source>
</evidence>
<evidence type="ECO:0000313" key="3">
    <source>
        <dbReference type="Proteomes" id="UP001454036"/>
    </source>
</evidence>
<proteinExistence type="predicted"/>
<feature type="compositionally biased region" description="Polar residues" evidence="1">
    <location>
        <begin position="124"/>
        <end position="141"/>
    </location>
</feature>
<dbReference type="AlphaFoldDB" id="A0AAV3Q981"/>
<feature type="compositionally biased region" description="Basic residues" evidence="1">
    <location>
        <begin position="350"/>
        <end position="359"/>
    </location>
</feature>
<feature type="region of interest" description="Disordered" evidence="1">
    <location>
        <begin position="612"/>
        <end position="632"/>
    </location>
</feature>
<feature type="compositionally biased region" description="Basic and acidic residues" evidence="1">
    <location>
        <begin position="838"/>
        <end position="863"/>
    </location>
</feature>